<dbReference type="RefSeq" id="WP_342388087.1">
    <property type="nucleotide sequence ID" value="NZ_CP138333.2"/>
</dbReference>
<dbReference type="SMART" id="SM00850">
    <property type="entry name" value="LytTR"/>
    <property type="match status" value="1"/>
</dbReference>
<dbReference type="SUPFAM" id="SSF52540">
    <property type="entry name" value="P-loop containing nucleoside triphosphate hydrolases"/>
    <property type="match status" value="1"/>
</dbReference>
<dbReference type="InterPro" id="IPR012046">
    <property type="entry name" value="LytTR_ABC"/>
</dbReference>
<dbReference type="Pfam" id="PF04397">
    <property type="entry name" value="LytTR"/>
    <property type="match status" value="1"/>
</dbReference>
<dbReference type="Proteomes" id="UP001455384">
    <property type="component" value="Chromosome"/>
</dbReference>
<accession>A0ABZ3CJD1</accession>
<dbReference type="InterPro" id="IPR046947">
    <property type="entry name" value="LytR-like"/>
</dbReference>
<proteinExistence type="predicted"/>
<feature type="domain" description="HTH LytTR-type" evidence="1">
    <location>
        <begin position="196"/>
        <end position="302"/>
    </location>
</feature>
<gene>
    <name evidence="2" type="ORF">RQP18_12890</name>
</gene>
<dbReference type="GO" id="GO:0003677">
    <property type="term" value="F:DNA binding"/>
    <property type="evidence" value="ECO:0007669"/>
    <property type="project" value="UniProtKB-KW"/>
</dbReference>
<keyword evidence="2" id="KW-0238">DNA-binding</keyword>
<organism evidence="2 3">
    <name type="scientific">Salinicoccus bachuensis</name>
    <dbReference type="NCBI Taxonomy" id="3136731"/>
    <lineage>
        <taxon>Bacteria</taxon>
        <taxon>Bacillati</taxon>
        <taxon>Bacillota</taxon>
        <taxon>Bacilli</taxon>
        <taxon>Bacillales</taxon>
        <taxon>Staphylococcaceae</taxon>
        <taxon>Salinicoccus</taxon>
    </lineage>
</organism>
<dbReference type="PROSITE" id="PS50930">
    <property type="entry name" value="HTH_LYTTR"/>
    <property type="match status" value="1"/>
</dbReference>
<dbReference type="Gene3D" id="2.40.50.1020">
    <property type="entry name" value="LytTr DNA-binding domain"/>
    <property type="match status" value="1"/>
</dbReference>
<dbReference type="EMBL" id="CP138333">
    <property type="protein sequence ID" value="WZX29526.1"/>
    <property type="molecule type" value="Genomic_DNA"/>
</dbReference>
<evidence type="ECO:0000313" key="2">
    <source>
        <dbReference type="EMBL" id="WZX29526.1"/>
    </source>
</evidence>
<evidence type="ECO:0000313" key="3">
    <source>
        <dbReference type="Proteomes" id="UP001455384"/>
    </source>
</evidence>
<dbReference type="PIRSF" id="PIRSF036612">
    <property type="entry name" value="ABC_ATP_LytTR"/>
    <property type="match status" value="1"/>
</dbReference>
<name>A0ABZ3CJD1_9STAP</name>
<evidence type="ECO:0000259" key="1">
    <source>
        <dbReference type="PROSITE" id="PS50930"/>
    </source>
</evidence>
<dbReference type="PANTHER" id="PTHR37299:SF1">
    <property type="entry name" value="STAGE 0 SPORULATION PROTEIN A HOMOLOG"/>
    <property type="match status" value="1"/>
</dbReference>
<dbReference type="InterPro" id="IPR007492">
    <property type="entry name" value="LytTR_DNA-bd_dom"/>
</dbReference>
<protein>
    <submittedName>
        <fullName evidence="2">LytTR family DNA-binding domain-containing protein</fullName>
    </submittedName>
</protein>
<sequence>MDEIRVSEVIGKENGQAIAFEPGESVVIQMPVEYINRIADMLKRSQDIFLLESSMPFYNRLTVREQLKFNAKWHGSGLAVENIIRQYNLEPWQKTRLSKCTEEIIQRMGYIHAMMSSQKNILAVDPLHSATVDNIHLFHKAIHQMKRMEKSMVIITQSTEEAFVLSSDILKLNEQGLKSVATDEASEEPQVTLKRLKAKYQDKTIFIDLEDIEYIESSEGKVLINISREKFVMEGTLAQADENLRSYGFYRCHRSYIVNLKKVKEIISWSKNTYSVVMDNPEKTKIPLSRTKYNEIQELLLHH</sequence>
<reference evidence="3" key="1">
    <citation type="submission" date="2023-10" db="EMBL/GenBank/DDBJ databases">
        <title>Genome analysis and identification of Salinococcus sp. Bachu38 nov., a PGPR from the rhizosphere of Tamarix.</title>
        <authorList>
            <person name="Liang Z."/>
            <person name="Zhang X."/>
            <person name="Jia J."/>
            <person name="Chen X."/>
            <person name="Wang Y."/>
            <person name="Wang Q."/>
            <person name="Wang R."/>
        </authorList>
    </citation>
    <scope>NUCLEOTIDE SEQUENCE [LARGE SCALE GENOMIC DNA]</scope>
    <source>
        <strain evidence="3">Bachu38</strain>
    </source>
</reference>
<dbReference type="InterPro" id="IPR027417">
    <property type="entry name" value="P-loop_NTPase"/>
</dbReference>
<keyword evidence="3" id="KW-1185">Reference proteome</keyword>
<dbReference type="PANTHER" id="PTHR37299">
    <property type="entry name" value="TRANSCRIPTIONAL REGULATOR-RELATED"/>
    <property type="match status" value="1"/>
</dbReference>
<dbReference type="Gene3D" id="3.40.50.300">
    <property type="entry name" value="P-loop containing nucleotide triphosphate hydrolases"/>
    <property type="match status" value="1"/>
</dbReference>